<feature type="region of interest" description="Disordered" evidence="1">
    <location>
        <begin position="143"/>
        <end position="197"/>
    </location>
</feature>
<feature type="region of interest" description="Disordered" evidence="1">
    <location>
        <begin position="18"/>
        <end position="46"/>
    </location>
</feature>
<accession>A0A1I7ULU9</accession>
<dbReference type="STRING" id="1561998.A0A1I7ULU9"/>
<evidence type="ECO:0000313" key="2">
    <source>
        <dbReference type="Proteomes" id="UP000095282"/>
    </source>
</evidence>
<protein>
    <submittedName>
        <fullName evidence="3">Protein MAK16 homolog</fullName>
    </submittedName>
</protein>
<feature type="compositionally biased region" description="Acidic residues" evidence="1">
    <location>
        <begin position="152"/>
        <end position="192"/>
    </location>
</feature>
<name>A0A1I7ULU9_9PELO</name>
<dbReference type="AlphaFoldDB" id="A0A1I7ULU9"/>
<dbReference type="eggNOG" id="KOG4284">
    <property type="taxonomic scope" value="Eukaryota"/>
</dbReference>
<dbReference type="WBParaSite" id="Csp11.Scaffold630.g17259.t1">
    <property type="protein sequence ID" value="Csp11.Scaffold630.g17259.t1"/>
    <property type="gene ID" value="Csp11.Scaffold630.g17259"/>
</dbReference>
<reference evidence="3" key="1">
    <citation type="submission" date="2016-11" db="UniProtKB">
        <authorList>
            <consortium name="WormBaseParasite"/>
        </authorList>
    </citation>
    <scope>IDENTIFICATION</scope>
</reference>
<feature type="compositionally biased region" description="Basic and acidic residues" evidence="1">
    <location>
        <begin position="18"/>
        <end position="37"/>
    </location>
</feature>
<evidence type="ECO:0000256" key="1">
    <source>
        <dbReference type="SAM" id="MobiDB-lite"/>
    </source>
</evidence>
<feature type="compositionally biased region" description="Basic and acidic residues" evidence="1">
    <location>
        <begin position="69"/>
        <end position="85"/>
    </location>
</feature>
<feature type="region of interest" description="Disordered" evidence="1">
    <location>
        <begin position="69"/>
        <end position="93"/>
    </location>
</feature>
<keyword evidence="2" id="KW-1185">Reference proteome</keyword>
<dbReference type="Proteomes" id="UP000095282">
    <property type="component" value="Unplaced"/>
</dbReference>
<organism evidence="2 3">
    <name type="scientific">Caenorhabditis tropicalis</name>
    <dbReference type="NCBI Taxonomy" id="1561998"/>
    <lineage>
        <taxon>Eukaryota</taxon>
        <taxon>Metazoa</taxon>
        <taxon>Ecdysozoa</taxon>
        <taxon>Nematoda</taxon>
        <taxon>Chromadorea</taxon>
        <taxon>Rhabditida</taxon>
        <taxon>Rhabditina</taxon>
        <taxon>Rhabditomorpha</taxon>
        <taxon>Rhabditoidea</taxon>
        <taxon>Rhabditidae</taxon>
        <taxon>Peloderinae</taxon>
        <taxon>Caenorhabditis</taxon>
    </lineage>
</organism>
<sequence>MRCPFEERLRRIRKREKDERKRVIEERKQKRDEDRSELISSGKTTAHVEIKDSSWEEYAARIKKDFEEKTAKRKKEEAEGVERSSRRIGPVVPERTPPLIYRYRVDMYKRRLDEQDAFLMQETKIEDGKIKECEVQTVKDAEQKKETAEMDCQTDELEEKQVAEEEDVDDEEYWDEEYWDEEEEEEEEDEAVEERRRIPQGHLDQLGAGYLRNIHFQAATQSYLDMMNSFVRNFEN</sequence>
<evidence type="ECO:0000313" key="3">
    <source>
        <dbReference type="WBParaSite" id="Csp11.Scaffold630.g17259.t1"/>
    </source>
</evidence>
<proteinExistence type="predicted"/>